<dbReference type="InterPro" id="IPR011992">
    <property type="entry name" value="EF-hand-dom_pair"/>
</dbReference>
<dbReference type="GO" id="GO:0005262">
    <property type="term" value="F:calcium channel activity"/>
    <property type="evidence" value="ECO:0007669"/>
    <property type="project" value="TreeGrafter"/>
</dbReference>
<dbReference type="Gene3D" id="1.10.238.10">
    <property type="entry name" value="EF-hand"/>
    <property type="match status" value="1"/>
</dbReference>
<dbReference type="SUPFAM" id="SSF50182">
    <property type="entry name" value="Sm-like ribonucleoproteins"/>
    <property type="match status" value="1"/>
</dbReference>
<keyword evidence="2 7" id="KW-0812">Transmembrane</keyword>
<dbReference type="Pfam" id="PF25886">
    <property type="entry name" value="Msy1"/>
    <property type="match status" value="1"/>
</dbReference>
<dbReference type="GO" id="GO:0016020">
    <property type="term" value="C:membrane"/>
    <property type="evidence" value="ECO:0007669"/>
    <property type="project" value="UniProtKB-SubCell"/>
</dbReference>
<dbReference type="PANTHER" id="PTHR31323">
    <property type="entry name" value="MECHANOSENSITIVE ION CHANNEL PROTEIN MSY2"/>
    <property type="match status" value="1"/>
</dbReference>
<proteinExistence type="predicted"/>
<dbReference type="SMART" id="SM00054">
    <property type="entry name" value="EFh"/>
    <property type="match status" value="1"/>
</dbReference>
<evidence type="ECO:0000313" key="10">
    <source>
        <dbReference type="Proteomes" id="UP001175353"/>
    </source>
</evidence>
<feature type="compositionally biased region" description="Basic and acidic residues" evidence="6">
    <location>
        <begin position="686"/>
        <end position="699"/>
    </location>
</feature>
<evidence type="ECO:0000256" key="4">
    <source>
        <dbReference type="ARBA" id="ARBA00022989"/>
    </source>
</evidence>
<dbReference type="GO" id="GO:0005509">
    <property type="term" value="F:calcium ion binding"/>
    <property type="evidence" value="ECO:0007669"/>
    <property type="project" value="InterPro"/>
</dbReference>
<accession>A0AAN6KGR9</accession>
<dbReference type="InterPro" id="IPR058650">
    <property type="entry name" value="Msy1/2-like"/>
</dbReference>
<dbReference type="EMBL" id="JAUJLE010000111">
    <property type="protein sequence ID" value="KAK0981545.1"/>
    <property type="molecule type" value="Genomic_DNA"/>
</dbReference>
<protein>
    <recommendedName>
        <fullName evidence="8">EF-hand domain-containing protein</fullName>
    </recommendedName>
</protein>
<keyword evidence="10" id="KW-1185">Reference proteome</keyword>
<sequence>MPPGDAVVDIELVRPGRKAGAETTSSNMQNDPATIREVTDFTYLPSRWSQYQAITDPDTGAQHGSLSKPEATGWRAVMRRLTKSELYRSSLLFFLPVAVFLTLPILITATAGMDVSIGDVHLVGLFVWIEVVWLILWAVWSLAYIIPYVVQFLAGFITANSRRYGELLQAISLPMTLFLWAILSRAITPILCSFDRERPGDCDDDWVLVLRKILIATVASTGFFFVEKILVHLLTINYREKQYSLKRQEIEQITRCLVAMYETSVQRYPVHGPEFAGEDDKIHSLRPDGHAEGAFTSSSTAAMASKRRSRIAYNLKKRMAGKQVVKVDSAQTIVLHALEKTAASEALAIRLYRSFAAAGSEHGVSEADMTNVFGPERVEEAQDIFHALDKDENGDVSLEEMIALVTQTGRDKDSMRRSMHDIGQAIKSLDNLLLLVVLFAAGLVYAAFFSDEAASRITTLWGSIAAASFAISGTVQEFLGSCIFVFVKHPYDLGDLVVINNTHMTVQHISLMYSVFRQVDSGSVVQIPNQINNNAWIKNFSRSKEMLERYDFAISAKTKFPAIEHLKAELQAFVLAPEHKRIFRREIDVELISVGNMKELQLRVEIRYKVNCTQRCRCQGAITDEMMKSNFANETLRKSRRSKFMCALLAALRKHDISSPGGGGPPPVGSWENPGYSVAITDPDAMEARNRYEASEEAKRQKKLGVSGPPPEQQEVKADEKQAAAGKAMV</sequence>
<comment type="subcellular location">
    <subcellularLocation>
        <location evidence="1">Membrane</location>
    </subcellularLocation>
</comment>
<evidence type="ECO:0000256" key="3">
    <source>
        <dbReference type="ARBA" id="ARBA00022837"/>
    </source>
</evidence>
<feature type="domain" description="EF-hand" evidence="8">
    <location>
        <begin position="376"/>
        <end position="411"/>
    </location>
</feature>
<feature type="region of interest" description="Disordered" evidence="6">
    <location>
        <begin position="656"/>
        <end position="730"/>
    </location>
</feature>
<keyword evidence="3" id="KW-0106">Calcium</keyword>
<evidence type="ECO:0000256" key="6">
    <source>
        <dbReference type="SAM" id="MobiDB-lite"/>
    </source>
</evidence>
<evidence type="ECO:0000256" key="5">
    <source>
        <dbReference type="ARBA" id="ARBA00023136"/>
    </source>
</evidence>
<feature type="transmembrane region" description="Helical" evidence="7">
    <location>
        <begin position="213"/>
        <end position="238"/>
    </location>
</feature>
<evidence type="ECO:0000313" key="9">
    <source>
        <dbReference type="EMBL" id="KAK0981545.1"/>
    </source>
</evidence>
<dbReference type="GO" id="GO:0006874">
    <property type="term" value="P:intracellular calcium ion homeostasis"/>
    <property type="evidence" value="ECO:0007669"/>
    <property type="project" value="TreeGrafter"/>
</dbReference>
<evidence type="ECO:0000256" key="1">
    <source>
        <dbReference type="ARBA" id="ARBA00004370"/>
    </source>
</evidence>
<gene>
    <name evidence="9" type="ORF">LTR91_011852</name>
</gene>
<feature type="transmembrane region" description="Helical" evidence="7">
    <location>
        <begin position="429"/>
        <end position="448"/>
    </location>
</feature>
<dbReference type="PANTHER" id="PTHR31323:SF14">
    <property type="entry name" value="MECHANOSENSITIVE ION CHANNEL PROTEIN MSY2"/>
    <property type="match status" value="1"/>
</dbReference>
<keyword evidence="4 7" id="KW-1133">Transmembrane helix</keyword>
<dbReference type="Proteomes" id="UP001175353">
    <property type="component" value="Unassembled WGS sequence"/>
</dbReference>
<dbReference type="Pfam" id="PF00924">
    <property type="entry name" value="MS_channel_2nd"/>
    <property type="match status" value="1"/>
</dbReference>
<keyword evidence="5 7" id="KW-0472">Membrane</keyword>
<evidence type="ECO:0000256" key="7">
    <source>
        <dbReference type="SAM" id="Phobius"/>
    </source>
</evidence>
<feature type="transmembrane region" description="Helical" evidence="7">
    <location>
        <begin position="167"/>
        <end position="187"/>
    </location>
</feature>
<dbReference type="InterPro" id="IPR023408">
    <property type="entry name" value="MscS_beta-dom_sf"/>
</dbReference>
<feature type="transmembrane region" description="Helical" evidence="7">
    <location>
        <begin position="460"/>
        <end position="487"/>
    </location>
</feature>
<name>A0AAN6KGR9_9PEZI</name>
<dbReference type="InterPro" id="IPR010920">
    <property type="entry name" value="LSM_dom_sf"/>
</dbReference>
<dbReference type="InterPro" id="IPR006685">
    <property type="entry name" value="MscS_channel_2nd"/>
</dbReference>
<feature type="transmembrane region" description="Helical" evidence="7">
    <location>
        <begin position="91"/>
        <end position="113"/>
    </location>
</feature>
<evidence type="ECO:0000259" key="8">
    <source>
        <dbReference type="PROSITE" id="PS50222"/>
    </source>
</evidence>
<dbReference type="Gene3D" id="2.30.30.60">
    <property type="match status" value="1"/>
</dbReference>
<evidence type="ECO:0000256" key="2">
    <source>
        <dbReference type="ARBA" id="ARBA00022692"/>
    </source>
</evidence>
<dbReference type="PROSITE" id="PS00018">
    <property type="entry name" value="EF_HAND_1"/>
    <property type="match status" value="1"/>
</dbReference>
<dbReference type="PROSITE" id="PS50222">
    <property type="entry name" value="EF_HAND_2"/>
    <property type="match status" value="1"/>
</dbReference>
<reference evidence="9" key="1">
    <citation type="submission" date="2023-06" db="EMBL/GenBank/DDBJ databases">
        <title>Black Yeasts Isolated from many extreme environments.</title>
        <authorList>
            <person name="Coleine C."/>
            <person name="Stajich J.E."/>
            <person name="Selbmann L."/>
        </authorList>
    </citation>
    <scope>NUCLEOTIDE SEQUENCE</scope>
    <source>
        <strain evidence="9">CCFEE 5200</strain>
    </source>
</reference>
<feature type="transmembrane region" description="Helical" evidence="7">
    <location>
        <begin position="125"/>
        <end position="146"/>
    </location>
</feature>
<dbReference type="InterPro" id="IPR002048">
    <property type="entry name" value="EF_hand_dom"/>
</dbReference>
<dbReference type="SUPFAM" id="SSF47473">
    <property type="entry name" value="EF-hand"/>
    <property type="match status" value="1"/>
</dbReference>
<organism evidence="9 10">
    <name type="scientific">Friedmanniomyces endolithicus</name>
    <dbReference type="NCBI Taxonomy" id="329885"/>
    <lineage>
        <taxon>Eukaryota</taxon>
        <taxon>Fungi</taxon>
        <taxon>Dikarya</taxon>
        <taxon>Ascomycota</taxon>
        <taxon>Pezizomycotina</taxon>
        <taxon>Dothideomycetes</taxon>
        <taxon>Dothideomycetidae</taxon>
        <taxon>Mycosphaerellales</taxon>
        <taxon>Teratosphaeriaceae</taxon>
        <taxon>Friedmanniomyces</taxon>
    </lineage>
</organism>
<dbReference type="AlphaFoldDB" id="A0AAN6KGR9"/>
<comment type="caution">
    <text evidence="9">The sequence shown here is derived from an EMBL/GenBank/DDBJ whole genome shotgun (WGS) entry which is preliminary data.</text>
</comment>
<dbReference type="InterPro" id="IPR018247">
    <property type="entry name" value="EF_Hand_1_Ca_BS"/>
</dbReference>